<organism evidence="2">
    <name type="scientific">uncultured Gemmatimonadaceae bacterium</name>
    <dbReference type="NCBI Taxonomy" id="246130"/>
    <lineage>
        <taxon>Bacteria</taxon>
        <taxon>Pseudomonadati</taxon>
        <taxon>Gemmatimonadota</taxon>
        <taxon>Gemmatimonadia</taxon>
        <taxon>Gemmatimonadales</taxon>
        <taxon>Gemmatimonadaceae</taxon>
        <taxon>environmental samples</taxon>
    </lineage>
</organism>
<dbReference type="AlphaFoldDB" id="A0A6J4KPT1"/>
<dbReference type="Gene3D" id="3.30.1330.30">
    <property type="match status" value="1"/>
</dbReference>
<name>A0A6J4KPT1_9BACT</name>
<dbReference type="InterPro" id="IPR029064">
    <property type="entry name" value="Ribosomal_eL30-like_sf"/>
</dbReference>
<sequence>MDDASARKLLRLVGLGVRGRLAVVGVNQVRDAAQRGKLWLAVVAPDASENSLDKVVPLLRAKNISMIEGPTSAELGAAVGREATTVIGVTDGPLAKGIRDLMKAGSEGASRRTP</sequence>
<dbReference type="InterPro" id="IPR004038">
    <property type="entry name" value="Ribosomal_eL8/eL30/eS12/Gad45"/>
</dbReference>
<proteinExistence type="predicted"/>
<evidence type="ECO:0000313" key="2">
    <source>
        <dbReference type="EMBL" id="CAA9310201.1"/>
    </source>
</evidence>
<dbReference type="Pfam" id="PF01248">
    <property type="entry name" value="Ribosomal_L7Ae"/>
    <property type="match status" value="1"/>
</dbReference>
<dbReference type="SUPFAM" id="SSF55315">
    <property type="entry name" value="L30e-like"/>
    <property type="match status" value="1"/>
</dbReference>
<gene>
    <name evidence="2" type="ORF">AVDCRST_MAG11-1439</name>
</gene>
<protein>
    <recommendedName>
        <fullName evidence="1">Ribosomal protein eL8/eL30/eS12/Gadd45 domain-containing protein</fullName>
    </recommendedName>
</protein>
<reference evidence="2" key="1">
    <citation type="submission" date="2020-02" db="EMBL/GenBank/DDBJ databases">
        <authorList>
            <person name="Meier V. D."/>
        </authorList>
    </citation>
    <scope>NUCLEOTIDE SEQUENCE</scope>
    <source>
        <strain evidence="2">AVDCRST_MAG11</strain>
    </source>
</reference>
<feature type="domain" description="Ribosomal protein eL8/eL30/eS12/Gadd45" evidence="1">
    <location>
        <begin position="22"/>
        <end position="88"/>
    </location>
</feature>
<accession>A0A6J4KPT1</accession>
<evidence type="ECO:0000259" key="1">
    <source>
        <dbReference type="Pfam" id="PF01248"/>
    </source>
</evidence>
<dbReference type="EMBL" id="CADCTU010000327">
    <property type="protein sequence ID" value="CAA9310201.1"/>
    <property type="molecule type" value="Genomic_DNA"/>
</dbReference>